<organism evidence="3 4">
    <name type="scientific">Lyngbya confervoides BDU141951</name>
    <dbReference type="NCBI Taxonomy" id="1574623"/>
    <lineage>
        <taxon>Bacteria</taxon>
        <taxon>Bacillati</taxon>
        <taxon>Cyanobacteriota</taxon>
        <taxon>Cyanophyceae</taxon>
        <taxon>Oscillatoriophycideae</taxon>
        <taxon>Oscillatoriales</taxon>
        <taxon>Microcoleaceae</taxon>
        <taxon>Lyngbya</taxon>
    </lineage>
</organism>
<dbReference type="AlphaFoldDB" id="A0ABD4T1A6"/>
<dbReference type="PRINTS" id="PR00081">
    <property type="entry name" value="GDHRDH"/>
</dbReference>
<sequence>MDLGVQGKVAVITGGDSGMGLATAKILAAEGAKIALIDKTQADLDQAIAEVSKIGKAMGVSADLTQLDQVQRAQQTILDHYGEVHILVNAAGITGATKPFLELTDEDWWETLNVDLMIAVRVCRAFIPAMQAAGWGRIVLFASEDAVQPYPDEMPYCAAKAGVMNLTKNLSKAFAKDGILVNSVSPAYIATPMTDAMMEQRAQEKDISFDQAIETFLDQKRPHLELHRRGKAQEVAAVVAFLCSQLSSFIVGSNYRVDGGSVATM</sequence>
<keyword evidence="4" id="KW-1185">Reference proteome</keyword>
<evidence type="ECO:0000256" key="1">
    <source>
        <dbReference type="ARBA" id="ARBA00006484"/>
    </source>
</evidence>
<evidence type="ECO:0000256" key="2">
    <source>
        <dbReference type="ARBA" id="ARBA00023002"/>
    </source>
</evidence>
<evidence type="ECO:0000313" key="4">
    <source>
        <dbReference type="Proteomes" id="UP000031561"/>
    </source>
</evidence>
<dbReference type="Proteomes" id="UP000031561">
    <property type="component" value="Unassembled WGS sequence"/>
</dbReference>
<dbReference type="PROSITE" id="PS00061">
    <property type="entry name" value="ADH_SHORT"/>
    <property type="match status" value="1"/>
</dbReference>
<dbReference type="PANTHER" id="PTHR24321:SF8">
    <property type="entry name" value="ESTRADIOL 17-BETA-DEHYDROGENASE 8-RELATED"/>
    <property type="match status" value="1"/>
</dbReference>
<proteinExistence type="inferred from homology"/>
<dbReference type="SUPFAM" id="SSF51735">
    <property type="entry name" value="NAD(P)-binding Rossmann-fold domains"/>
    <property type="match status" value="1"/>
</dbReference>
<dbReference type="PANTHER" id="PTHR24321">
    <property type="entry name" value="DEHYDROGENASES, SHORT CHAIN"/>
    <property type="match status" value="1"/>
</dbReference>
<protein>
    <submittedName>
        <fullName evidence="3">SDR family oxidoreductase</fullName>
    </submittedName>
</protein>
<reference evidence="3 4" key="1">
    <citation type="journal article" date="2015" name="Genome Announc.">
        <title>Draft Genome Sequence of Filamentous Marine Cyanobacterium Lyngbya confervoides Strain BDU141951.</title>
        <authorList>
            <person name="Chandrababunaidu M.M."/>
            <person name="Sen D."/>
            <person name="Tripathy S."/>
        </authorList>
    </citation>
    <scope>NUCLEOTIDE SEQUENCE [LARGE SCALE GENOMIC DNA]</scope>
    <source>
        <strain evidence="3 4">BDU141951</strain>
    </source>
</reference>
<dbReference type="RefSeq" id="WP_166281156.1">
    <property type="nucleotide sequence ID" value="NZ_JTHE03000039.1"/>
</dbReference>
<dbReference type="InterPro" id="IPR036291">
    <property type="entry name" value="NAD(P)-bd_dom_sf"/>
</dbReference>
<accession>A0ABD4T1A6</accession>
<dbReference type="EMBL" id="JTHE03000039">
    <property type="protein sequence ID" value="MCM1982426.1"/>
    <property type="molecule type" value="Genomic_DNA"/>
</dbReference>
<keyword evidence="2" id="KW-0560">Oxidoreductase</keyword>
<dbReference type="FunFam" id="3.40.50.720:FF:000084">
    <property type="entry name" value="Short-chain dehydrogenase reductase"/>
    <property type="match status" value="1"/>
</dbReference>
<dbReference type="GO" id="GO:0016491">
    <property type="term" value="F:oxidoreductase activity"/>
    <property type="evidence" value="ECO:0007669"/>
    <property type="project" value="UniProtKB-KW"/>
</dbReference>
<dbReference type="Pfam" id="PF13561">
    <property type="entry name" value="adh_short_C2"/>
    <property type="match status" value="1"/>
</dbReference>
<gene>
    <name evidence="3" type="ORF">QQ91_0006240</name>
</gene>
<dbReference type="InterPro" id="IPR002347">
    <property type="entry name" value="SDR_fam"/>
</dbReference>
<evidence type="ECO:0000313" key="3">
    <source>
        <dbReference type="EMBL" id="MCM1982426.1"/>
    </source>
</evidence>
<dbReference type="Gene3D" id="3.40.50.720">
    <property type="entry name" value="NAD(P)-binding Rossmann-like Domain"/>
    <property type="match status" value="1"/>
</dbReference>
<dbReference type="PRINTS" id="PR00080">
    <property type="entry name" value="SDRFAMILY"/>
</dbReference>
<comment type="similarity">
    <text evidence="1">Belongs to the short-chain dehydrogenases/reductases (SDR) family.</text>
</comment>
<name>A0ABD4T1A6_9CYAN</name>
<dbReference type="InterPro" id="IPR020904">
    <property type="entry name" value="Sc_DH/Rdtase_CS"/>
</dbReference>
<comment type="caution">
    <text evidence="3">The sequence shown here is derived from an EMBL/GenBank/DDBJ whole genome shotgun (WGS) entry which is preliminary data.</text>
</comment>